<protein>
    <submittedName>
        <fullName evidence="1">Uncharacterized protein</fullName>
    </submittedName>
</protein>
<keyword evidence="2" id="KW-1185">Reference proteome</keyword>
<dbReference type="AlphaFoldDB" id="A0A4P7BXN4"/>
<dbReference type="KEGG" id="nwr:E3U44_05835"/>
<dbReference type="RefSeq" id="WP_134357112.1">
    <property type="nucleotide sequence ID" value="NZ_CP038033.1"/>
</dbReference>
<name>A0A4P7BXN4_9GAMM</name>
<dbReference type="EMBL" id="CP038033">
    <property type="protein sequence ID" value="QBQ54077.1"/>
    <property type="molecule type" value="Genomic_DNA"/>
</dbReference>
<dbReference type="OrthoDB" id="495805at2"/>
<reference evidence="1 2" key="1">
    <citation type="submission" date="2019-03" db="EMBL/GenBank/DDBJ databases">
        <title>The genome sequence of Nitrosococcus wardiae strain D1FHST reveals the archetypal metabolic capacity of ammonia-oxidizing Gammaproteobacteria.</title>
        <authorList>
            <person name="Wang L."/>
            <person name="Lim C.K."/>
            <person name="Hanson T.E."/>
            <person name="Dang H."/>
            <person name="Klotz M.G."/>
        </authorList>
    </citation>
    <scope>NUCLEOTIDE SEQUENCE [LARGE SCALE GENOMIC DNA]</scope>
    <source>
        <strain evidence="1 2">D1FHS</strain>
    </source>
</reference>
<sequence>MANVPFKDKDYDLVSTIYHASQGASICNQYATDADKEGDSEAAQFFKEVQEQNMRLVQKGKDLLKKRI</sequence>
<dbReference type="Proteomes" id="UP000294325">
    <property type="component" value="Chromosome"/>
</dbReference>
<proteinExistence type="predicted"/>
<evidence type="ECO:0000313" key="1">
    <source>
        <dbReference type="EMBL" id="QBQ54077.1"/>
    </source>
</evidence>
<evidence type="ECO:0000313" key="2">
    <source>
        <dbReference type="Proteomes" id="UP000294325"/>
    </source>
</evidence>
<gene>
    <name evidence="1" type="ORF">E3U44_05835</name>
</gene>
<accession>A0A4P7BXN4</accession>
<organism evidence="1 2">
    <name type="scientific">Nitrosococcus wardiae</name>
    <dbReference type="NCBI Taxonomy" id="1814290"/>
    <lineage>
        <taxon>Bacteria</taxon>
        <taxon>Pseudomonadati</taxon>
        <taxon>Pseudomonadota</taxon>
        <taxon>Gammaproteobacteria</taxon>
        <taxon>Chromatiales</taxon>
        <taxon>Chromatiaceae</taxon>
        <taxon>Nitrosococcus</taxon>
    </lineage>
</organism>